<dbReference type="InterPro" id="IPR002036">
    <property type="entry name" value="YbeY"/>
</dbReference>
<evidence type="ECO:0000313" key="9">
    <source>
        <dbReference type="Proteomes" id="UP001055105"/>
    </source>
</evidence>
<keyword evidence="5 7" id="KW-0378">Hydrolase</keyword>
<dbReference type="GO" id="GO:0004222">
    <property type="term" value="F:metalloendopeptidase activity"/>
    <property type="evidence" value="ECO:0007669"/>
    <property type="project" value="InterPro"/>
</dbReference>
<comment type="similarity">
    <text evidence="1 7">Belongs to the endoribonuclease YbeY family.</text>
</comment>
<dbReference type="GO" id="GO:0005737">
    <property type="term" value="C:cytoplasm"/>
    <property type="evidence" value="ECO:0007669"/>
    <property type="project" value="UniProtKB-SubCell"/>
</dbReference>
<dbReference type="GO" id="GO:0008270">
    <property type="term" value="F:zinc ion binding"/>
    <property type="evidence" value="ECO:0007669"/>
    <property type="project" value="UniProtKB-UniRule"/>
</dbReference>
<evidence type="ECO:0000313" key="8">
    <source>
        <dbReference type="EMBL" id="GKI20337.1"/>
    </source>
</evidence>
<dbReference type="HAMAP" id="MF_00009">
    <property type="entry name" value="Endoribonucl_YbeY"/>
    <property type="match status" value="1"/>
</dbReference>
<comment type="caution">
    <text evidence="8">The sequence shown here is derived from an EMBL/GenBank/DDBJ whole genome shotgun (WGS) entry which is preliminary data.</text>
</comment>
<evidence type="ECO:0000256" key="2">
    <source>
        <dbReference type="ARBA" id="ARBA00022722"/>
    </source>
</evidence>
<dbReference type="NCBIfam" id="TIGR00043">
    <property type="entry name" value="rRNA maturation RNase YbeY"/>
    <property type="match status" value="1"/>
</dbReference>
<keyword evidence="7" id="KW-0690">Ribosome biogenesis</keyword>
<dbReference type="Gene3D" id="3.40.390.30">
    <property type="entry name" value="Metalloproteases ('zincins'), catalytic domain"/>
    <property type="match status" value="1"/>
</dbReference>
<organism evidence="8 9">
    <name type="scientific">Alistipes finegoldii</name>
    <dbReference type="NCBI Taxonomy" id="214856"/>
    <lineage>
        <taxon>Bacteria</taxon>
        <taxon>Pseudomonadati</taxon>
        <taxon>Bacteroidota</taxon>
        <taxon>Bacteroidia</taxon>
        <taxon>Bacteroidales</taxon>
        <taxon>Rikenellaceae</taxon>
        <taxon>Alistipes</taxon>
    </lineage>
</organism>
<dbReference type="PANTHER" id="PTHR46986:SF3">
    <property type="entry name" value="HALOACID DEHALOGENASE-LIKE HYDROLASE (HAD) FAMILY PROTEIN"/>
    <property type="match status" value="1"/>
</dbReference>
<dbReference type="InterPro" id="IPR023091">
    <property type="entry name" value="MetalPrtase_cat_dom_sf_prd"/>
</dbReference>
<keyword evidence="3 7" id="KW-0479">Metal-binding</keyword>
<feature type="binding site" evidence="7">
    <location>
        <position position="110"/>
    </location>
    <ligand>
        <name>Zn(2+)</name>
        <dbReference type="ChEBI" id="CHEBI:29105"/>
        <note>catalytic</note>
    </ligand>
</feature>
<dbReference type="EMBL" id="BQOL01000002">
    <property type="protein sequence ID" value="GKI20337.1"/>
    <property type="molecule type" value="Genomic_DNA"/>
</dbReference>
<dbReference type="AlphaFoldDB" id="A0AA37NSP7"/>
<evidence type="ECO:0000256" key="3">
    <source>
        <dbReference type="ARBA" id="ARBA00022723"/>
    </source>
</evidence>
<evidence type="ECO:0000256" key="6">
    <source>
        <dbReference type="ARBA" id="ARBA00022833"/>
    </source>
</evidence>
<keyword evidence="7" id="KW-0698">rRNA processing</keyword>
<name>A0AA37NSP7_9BACT</name>
<evidence type="ECO:0000256" key="5">
    <source>
        <dbReference type="ARBA" id="ARBA00022801"/>
    </source>
</evidence>
<protein>
    <recommendedName>
        <fullName evidence="7">Endoribonuclease YbeY</fullName>
        <ecNumber evidence="7">3.1.-.-</ecNumber>
    </recommendedName>
</protein>
<sequence length="143" mass="16799">MAVKYYTDDCSYRLPQKRLTAEWLRRVAEAEGYELGEVSYIFCSAQRLLEMNRQYLGHDYFTDVITFDYSDRKGARVISGDIFIDVETVADNARQYGSPTLQEMRRVVVHGVLHLCGQGDKTPRTNAQMHRKEDKYLKFWEEQ</sequence>
<dbReference type="RefSeq" id="WP_244077079.1">
    <property type="nucleotide sequence ID" value="NZ_AP025581.1"/>
</dbReference>
<keyword evidence="4 7" id="KW-0255">Endonuclease</keyword>
<dbReference type="Pfam" id="PF02130">
    <property type="entry name" value="YbeY"/>
    <property type="match status" value="1"/>
</dbReference>
<evidence type="ECO:0000256" key="7">
    <source>
        <dbReference type="HAMAP-Rule" id="MF_00009"/>
    </source>
</evidence>
<comment type="subcellular location">
    <subcellularLocation>
        <location evidence="7">Cytoplasm</location>
    </subcellularLocation>
</comment>
<evidence type="ECO:0000256" key="4">
    <source>
        <dbReference type="ARBA" id="ARBA00022759"/>
    </source>
</evidence>
<feature type="binding site" evidence="7">
    <location>
        <position position="114"/>
    </location>
    <ligand>
        <name>Zn(2+)</name>
        <dbReference type="ChEBI" id="CHEBI:29105"/>
        <note>catalytic</note>
    </ligand>
</feature>
<evidence type="ECO:0000256" key="1">
    <source>
        <dbReference type="ARBA" id="ARBA00010875"/>
    </source>
</evidence>
<feature type="binding site" evidence="7">
    <location>
        <position position="120"/>
    </location>
    <ligand>
        <name>Zn(2+)</name>
        <dbReference type="ChEBI" id="CHEBI:29105"/>
        <note>catalytic</note>
    </ligand>
</feature>
<keyword evidence="6 7" id="KW-0862">Zinc</keyword>
<reference evidence="8" key="1">
    <citation type="submission" date="2022-01" db="EMBL/GenBank/DDBJ databases">
        <title>Novel bile acid biosynthetic pathways are enriched in the microbiome of centenarians.</title>
        <authorList>
            <person name="Sato Y."/>
            <person name="Atarashi K."/>
            <person name="Plichta R.D."/>
            <person name="Arai Y."/>
            <person name="Sasajima S."/>
            <person name="Kearney M.S."/>
            <person name="Suda W."/>
            <person name="Takeshita K."/>
            <person name="Sasaki T."/>
            <person name="Okamoto S."/>
            <person name="Skelly N.A."/>
            <person name="Okamura Y."/>
            <person name="Vlamakis H."/>
            <person name="Li Y."/>
            <person name="Tanoue T."/>
            <person name="Takei H."/>
            <person name="Nittono H."/>
            <person name="Narushima S."/>
            <person name="Irie J."/>
            <person name="Itoh H."/>
            <person name="Moriya K."/>
            <person name="Sugiura Y."/>
            <person name="Suematsu M."/>
            <person name="Moritoki N."/>
            <person name="Shibata S."/>
            <person name="Littman R.D."/>
            <person name="Fischbach A.M."/>
            <person name="Uwamino Y."/>
            <person name="Inoue T."/>
            <person name="Honda A."/>
            <person name="Hattori M."/>
            <person name="Murai T."/>
            <person name="Xavier J.R."/>
            <person name="Hirose N."/>
            <person name="Honda K."/>
        </authorList>
    </citation>
    <scope>NUCLEOTIDE SEQUENCE</scope>
    <source>
        <strain evidence="8">CE91-St16</strain>
    </source>
</reference>
<dbReference type="Proteomes" id="UP001055105">
    <property type="component" value="Unassembled WGS sequence"/>
</dbReference>
<dbReference type="EC" id="3.1.-.-" evidence="7"/>
<dbReference type="PANTHER" id="PTHR46986">
    <property type="entry name" value="ENDORIBONUCLEASE YBEY, CHLOROPLASTIC"/>
    <property type="match status" value="1"/>
</dbReference>
<gene>
    <name evidence="7 8" type="primary">ybeY</name>
    <name evidence="8" type="ORF">CE91St16_32450</name>
</gene>
<comment type="cofactor">
    <cofactor evidence="7">
        <name>Zn(2+)</name>
        <dbReference type="ChEBI" id="CHEBI:29105"/>
    </cofactor>
    <text evidence="7">Binds 1 zinc ion.</text>
</comment>
<dbReference type="GO" id="GO:0006364">
    <property type="term" value="P:rRNA processing"/>
    <property type="evidence" value="ECO:0007669"/>
    <property type="project" value="UniProtKB-UniRule"/>
</dbReference>
<comment type="function">
    <text evidence="7">Single strand-specific metallo-endoribonuclease involved in late-stage 70S ribosome quality control and in maturation of the 3' terminus of the 16S rRNA.</text>
</comment>
<keyword evidence="2 7" id="KW-0540">Nuclease</keyword>
<dbReference type="SUPFAM" id="SSF55486">
    <property type="entry name" value="Metalloproteases ('zincins'), catalytic domain"/>
    <property type="match status" value="1"/>
</dbReference>
<proteinExistence type="inferred from homology"/>
<accession>A0AA37NSP7</accession>
<dbReference type="GO" id="GO:0004521">
    <property type="term" value="F:RNA endonuclease activity"/>
    <property type="evidence" value="ECO:0007669"/>
    <property type="project" value="UniProtKB-UniRule"/>
</dbReference>
<keyword evidence="7" id="KW-0963">Cytoplasm</keyword>